<dbReference type="GO" id="GO:0051539">
    <property type="term" value="F:4 iron, 4 sulfur cluster binding"/>
    <property type="evidence" value="ECO:0007669"/>
    <property type="project" value="UniProtKB-KW"/>
</dbReference>
<dbReference type="SUPFAM" id="SSF52922">
    <property type="entry name" value="TK C-terminal domain-like"/>
    <property type="match status" value="1"/>
</dbReference>
<dbReference type="Pfam" id="PF20169">
    <property type="entry name" value="DUF6537"/>
    <property type="match status" value="1"/>
</dbReference>
<evidence type="ECO:0000259" key="7">
    <source>
        <dbReference type="Pfam" id="PF01558"/>
    </source>
</evidence>
<dbReference type="InterPro" id="IPR011766">
    <property type="entry name" value="TPP_enzyme_TPP-bd"/>
</dbReference>
<keyword evidence="4" id="KW-0560">Oxidoreductase</keyword>
<dbReference type="STRING" id="1223802.SUTH_00638"/>
<gene>
    <name evidence="10" type="ORF">SUTH_00638</name>
</gene>
<dbReference type="EMBL" id="AP012547">
    <property type="protein sequence ID" value="BAO28452.1"/>
    <property type="molecule type" value="Genomic_DNA"/>
</dbReference>
<dbReference type="NCBIfam" id="NF009588">
    <property type="entry name" value="PRK13029.1"/>
    <property type="match status" value="1"/>
</dbReference>
<keyword evidence="2" id="KW-0004">4Fe-4S</keyword>
<dbReference type="InterPro" id="IPR009014">
    <property type="entry name" value="Transketo_C/PFOR_II"/>
</dbReference>
<dbReference type="Pfam" id="PF02775">
    <property type="entry name" value="TPP_enzyme_C"/>
    <property type="match status" value="1"/>
</dbReference>
<evidence type="ECO:0000259" key="8">
    <source>
        <dbReference type="Pfam" id="PF02775"/>
    </source>
</evidence>
<evidence type="ECO:0000256" key="3">
    <source>
        <dbReference type="ARBA" id="ARBA00022982"/>
    </source>
</evidence>
<dbReference type="Gene3D" id="3.40.920.10">
    <property type="entry name" value="Pyruvate-ferredoxin oxidoreductase, PFOR, domain III"/>
    <property type="match status" value="1"/>
</dbReference>
<dbReference type="InterPro" id="IPR051457">
    <property type="entry name" value="2-oxoacid:Fd_oxidoreductase"/>
</dbReference>
<accession>W0SC13</accession>
<evidence type="ECO:0000313" key="10">
    <source>
        <dbReference type="EMBL" id="BAO28452.1"/>
    </source>
</evidence>
<dbReference type="AlphaFoldDB" id="W0SC13"/>
<evidence type="ECO:0000256" key="1">
    <source>
        <dbReference type="ARBA" id="ARBA00022448"/>
    </source>
</evidence>
<evidence type="ECO:0000313" key="11">
    <source>
        <dbReference type="Proteomes" id="UP000031637"/>
    </source>
</evidence>
<feature type="domain" description="Pyruvate/ketoisovalerate oxidoreductase catalytic" evidence="7">
    <location>
        <begin position="736"/>
        <end position="919"/>
    </location>
</feature>
<dbReference type="RefSeq" id="WP_041097026.1">
    <property type="nucleotide sequence ID" value="NZ_AP012547.1"/>
</dbReference>
<keyword evidence="3" id="KW-0249">Electron transport</keyword>
<dbReference type="NCBIfam" id="NF009589">
    <property type="entry name" value="PRK13030.1"/>
    <property type="match status" value="1"/>
</dbReference>
<dbReference type="PANTHER" id="PTHR48084:SF3">
    <property type="entry name" value="SUBUNIT OF PYRUVATE:FLAVODOXIN OXIDOREDUCTASE"/>
    <property type="match status" value="1"/>
</dbReference>
<proteinExistence type="predicted"/>
<sequence length="1155" mass="125472">MNAPLRTITLEDKYALASGRVFLTGTQALVRLLLLQRQRDALAGLNTAGYVSGYRGSPLGGLDQALWKARPHLAQSHVVFQPGVNEDLAATALWGTQQVNLSPGAKHDGVFGMWYGKGPGVDRCGDVFKHANSAGTWKHGGILAVAGDDHAARSSTVAHQSEHAFKAAMMPVLVPAGVQDYLDLGLHGWAMSRYSGCWVGFKAVADTVESSASVDISPDRVRIVLPDDYALPAGGLNIRWPDDRLLQEARLLDHKLYAALAYCRANKLNQVVIDAPNPRLGIITTGKSYLDVRQAFDDLGIDDALAAEIGIRLYKVGMVWPLESDGVRRFAEGLEEILVVEEKRQLIEYQLKEELYNWREDVRPRVIGKFDEKGEWALPNGRWLLPASGELSPAQIARVIADRIGRHFTSPRIRERLAIIEAKERSAAPAIQVARTPYFCPGCPHNTSTCVPEGSRALAGIGCHFMVLWMNRSTATYSHMGGEGAAWMGQAPFTEQRHVFVNLGDGTYFHSGSLAIRAAVASGVNATYKILYNDAVAMTGGQPVDGNLTVPQIAHQLHAEGVHHVVVVTDGTARAYGHPDLPHGVPIRHRDELDAIQREMRECPGVSAIIYDQTCAAEKRRRRKRGKMIDPPRRLFINEAVCEGCGDCGVQSNCLAVVPVETEFGRKRAIDQSACNKDYSCEKGFCPSFVSVLGGGVKKGRGLAGSTNGGDFIAVPPAPTLASTADPYGILITGVGGTGVVTIGALIGMAAHIDGKGVTVLDMTGLAQKGGAVFSHVRICDDPEAIHAVRVATGEADAVIGGDVIVTASPDALTRMQSGRTRVVVNCAETPTADFTRNPDWQFPLARMQAVVGETVGAGAAHFVDASDLAVRLLGDSIASNLFLLGYAWQQGLVPVSWDAIDRAIELNGTAVPLSRAAFLWGRRAAHDPAGVAAYARPKIAVPPAPTLDELIAKRVRFLTEYQDAAYAERYRTQVEKIRTAEAFIDSSQLTETVAHNLFKLMAIKDEYEVARLYAETDFLQKIGERFEGDYTLQFHLAPPLLARPDPKTGKVKKLAFGPWMLTGFKWLAKARRYRGSRWDVFGRSAERQLERSLLADYEADLARMAGKLDRTTLGDAIALANLPEKIRGFGHVKRRNIDAAMPERDALRARLGLA</sequence>
<dbReference type="GO" id="GO:0016625">
    <property type="term" value="F:oxidoreductase activity, acting on the aldehyde or oxo group of donors, iron-sulfur protein as acceptor"/>
    <property type="evidence" value="ECO:0007669"/>
    <property type="project" value="UniProtKB-ARBA"/>
</dbReference>
<evidence type="ECO:0000256" key="6">
    <source>
        <dbReference type="ARBA" id="ARBA00023014"/>
    </source>
</evidence>
<evidence type="ECO:0000259" key="9">
    <source>
        <dbReference type="Pfam" id="PF20169"/>
    </source>
</evidence>
<dbReference type="InterPro" id="IPR019752">
    <property type="entry name" value="Pyrv/ketoisovalerate_OxRed_cat"/>
</dbReference>
<dbReference type="CDD" id="cd02008">
    <property type="entry name" value="TPP_IOR_alpha"/>
    <property type="match status" value="1"/>
</dbReference>
<evidence type="ECO:0000256" key="5">
    <source>
        <dbReference type="ARBA" id="ARBA00023004"/>
    </source>
</evidence>
<evidence type="ECO:0000256" key="4">
    <source>
        <dbReference type="ARBA" id="ARBA00023002"/>
    </source>
</evidence>
<keyword evidence="10" id="KW-0670">Pyruvate</keyword>
<dbReference type="SUPFAM" id="SSF53323">
    <property type="entry name" value="Pyruvate-ferredoxin oxidoreductase, PFOR, domain III"/>
    <property type="match status" value="1"/>
</dbReference>
<dbReference type="PANTHER" id="PTHR48084">
    <property type="entry name" value="2-OXOGLUTARATE OXIDOREDUCTASE SUBUNIT KORB-RELATED"/>
    <property type="match status" value="1"/>
</dbReference>
<feature type="domain" description="DUF6537" evidence="9">
    <location>
        <begin position="948"/>
        <end position="1143"/>
    </location>
</feature>
<dbReference type="HOGENOM" id="CLU_009166_1_0_4"/>
<dbReference type="OrthoDB" id="9803617at2"/>
<dbReference type="SUPFAM" id="SSF52518">
    <property type="entry name" value="Thiamin diphosphate-binding fold (THDP-binding)"/>
    <property type="match status" value="2"/>
</dbReference>
<evidence type="ECO:0000256" key="2">
    <source>
        <dbReference type="ARBA" id="ARBA00022485"/>
    </source>
</evidence>
<dbReference type="GO" id="GO:0044281">
    <property type="term" value="P:small molecule metabolic process"/>
    <property type="evidence" value="ECO:0007669"/>
    <property type="project" value="UniProtKB-ARBA"/>
</dbReference>
<feature type="domain" description="Thiamine pyrophosphate enzyme TPP-binding" evidence="8">
    <location>
        <begin position="460"/>
        <end position="579"/>
    </location>
</feature>
<organism evidence="10 11">
    <name type="scientific">Sulfuritalea hydrogenivorans sk43H</name>
    <dbReference type="NCBI Taxonomy" id="1223802"/>
    <lineage>
        <taxon>Bacteria</taxon>
        <taxon>Pseudomonadati</taxon>
        <taxon>Pseudomonadota</taxon>
        <taxon>Betaproteobacteria</taxon>
        <taxon>Nitrosomonadales</taxon>
        <taxon>Sterolibacteriaceae</taxon>
        <taxon>Sulfuritalea</taxon>
    </lineage>
</organism>
<dbReference type="InterPro" id="IPR046667">
    <property type="entry name" value="DUF6537"/>
</dbReference>
<keyword evidence="6" id="KW-0411">Iron-sulfur</keyword>
<dbReference type="Gene3D" id="3.40.50.970">
    <property type="match status" value="2"/>
</dbReference>
<dbReference type="GO" id="GO:0030976">
    <property type="term" value="F:thiamine pyrophosphate binding"/>
    <property type="evidence" value="ECO:0007669"/>
    <property type="project" value="InterPro"/>
</dbReference>
<dbReference type="Proteomes" id="UP000031637">
    <property type="component" value="Chromosome"/>
</dbReference>
<dbReference type="InterPro" id="IPR002869">
    <property type="entry name" value="Pyrv_flavodox_OxRed_cen"/>
</dbReference>
<protein>
    <submittedName>
        <fullName evidence="10">Indolepyruvate ferredoxin oxidoreductase</fullName>
    </submittedName>
</protein>
<dbReference type="KEGG" id="shd:SUTH_00638"/>
<keyword evidence="2" id="KW-0479">Metal-binding</keyword>
<dbReference type="InterPro" id="IPR002880">
    <property type="entry name" value="Pyrv_Fd/Flavodoxin_OxRdtase_N"/>
</dbReference>
<dbReference type="Pfam" id="PF01558">
    <property type="entry name" value="POR"/>
    <property type="match status" value="1"/>
</dbReference>
<dbReference type="CDD" id="cd07034">
    <property type="entry name" value="TPP_PYR_PFOR_IOR-alpha_like"/>
    <property type="match status" value="1"/>
</dbReference>
<dbReference type="InterPro" id="IPR029061">
    <property type="entry name" value="THDP-binding"/>
</dbReference>
<name>W0SC13_9PROT</name>
<keyword evidence="1" id="KW-0813">Transport</keyword>
<reference evidence="10 11" key="1">
    <citation type="journal article" date="2014" name="Syst. Appl. Microbiol.">
        <title>Complete genomes of freshwater sulfur oxidizers Sulfuricella denitrificans skB26 and Sulfuritalea hydrogenivorans sk43H: genetic insights into the sulfur oxidation pathway of betaproteobacteria.</title>
        <authorList>
            <person name="Watanabe T."/>
            <person name="Kojima H."/>
            <person name="Fukui M."/>
        </authorList>
    </citation>
    <scope>NUCLEOTIDE SEQUENCE [LARGE SCALE GENOMIC DNA]</scope>
    <source>
        <strain evidence="10">DSM22779</strain>
    </source>
</reference>
<keyword evidence="11" id="KW-1185">Reference proteome</keyword>
<keyword evidence="5" id="KW-0408">Iron</keyword>
<dbReference type="GO" id="GO:0045333">
    <property type="term" value="P:cellular respiration"/>
    <property type="evidence" value="ECO:0007669"/>
    <property type="project" value="UniProtKB-ARBA"/>
</dbReference>